<gene>
    <name evidence="1" type="ORF">BRAFLDRAFT_93814</name>
</gene>
<dbReference type="AlphaFoldDB" id="C3YLS5"/>
<accession>C3YLS5</accession>
<evidence type="ECO:0000313" key="1">
    <source>
        <dbReference type="EMBL" id="EEN58519.1"/>
    </source>
</evidence>
<dbReference type="EMBL" id="GG666529">
    <property type="protein sequence ID" value="EEN58519.1"/>
    <property type="molecule type" value="Genomic_DNA"/>
</dbReference>
<dbReference type="InParanoid" id="C3YLS5"/>
<sequence length="111" mass="11879">MVTVFTSTPVVCKCQWGGCHGYQHGGGVQVFDVLPLWKARRSVPSLPRPDGPADSIHVASIAGSSEVRVEAEHIAAILREQNPSENATEKPDDKALINGLCRKGAIFSLTV</sequence>
<name>C3YLS5_BRAFL</name>
<organism>
    <name type="scientific">Branchiostoma floridae</name>
    <name type="common">Florida lancelet</name>
    <name type="synonym">Amphioxus</name>
    <dbReference type="NCBI Taxonomy" id="7739"/>
    <lineage>
        <taxon>Eukaryota</taxon>
        <taxon>Metazoa</taxon>
        <taxon>Chordata</taxon>
        <taxon>Cephalochordata</taxon>
        <taxon>Leptocardii</taxon>
        <taxon>Amphioxiformes</taxon>
        <taxon>Branchiostomatidae</taxon>
        <taxon>Branchiostoma</taxon>
    </lineage>
</organism>
<protein>
    <submittedName>
        <fullName evidence="1">Uncharacterized protein</fullName>
    </submittedName>
</protein>
<proteinExistence type="predicted"/>
<reference evidence="1" key="1">
    <citation type="journal article" date="2008" name="Nature">
        <title>The amphioxus genome and the evolution of the chordate karyotype.</title>
        <authorList>
            <consortium name="US DOE Joint Genome Institute (JGI-PGF)"/>
            <person name="Putnam N.H."/>
            <person name="Butts T."/>
            <person name="Ferrier D.E.K."/>
            <person name="Furlong R.F."/>
            <person name="Hellsten U."/>
            <person name="Kawashima T."/>
            <person name="Robinson-Rechavi M."/>
            <person name="Shoguchi E."/>
            <person name="Terry A."/>
            <person name="Yu J.-K."/>
            <person name="Benito-Gutierrez E.L."/>
            <person name="Dubchak I."/>
            <person name="Garcia-Fernandez J."/>
            <person name="Gibson-Brown J.J."/>
            <person name="Grigoriev I.V."/>
            <person name="Horton A.C."/>
            <person name="de Jong P.J."/>
            <person name="Jurka J."/>
            <person name="Kapitonov V.V."/>
            <person name="Kohara Y."/>
            <person name="Kuroki Y."/>
            <person name="Lindquist E."/>
            <person name="Lucas S."/>
            <person name="Osoegawa K."/>
            <person name="Pennacchio L.A."/>
            <person name="Salamov A.A."/>
            <person name="Satou Y."/>
            <person name="Sauka-Spengler T."/>
            <person name="Schmutz J."/>
            <person name="Shin-I T."/>
            <person name="Toyoda A."/>
            <person name="Bronner-Fraser M."/>
            <person name="Fujiyama A."/>
            <person name="Holland L.Z."/>
            <person name="Holland P.W.H."/>
            <person name="Satoh N."/>
            <person name="Rokhsar D.S."/>
        </authorList>
    </citation>
    <scope>NUCLEOTIDE SEQUENCE [LARGE SCALE GENOMIC DNA]</scope>
    <source>
        <strain evidence="1">S238N-H82</strain>
        <tissue evidence="1">Testes</tissue>
    </source>
</reference>